<proteinExistence type="predicted"/>
<keyword evidence="2" id="KW-1133">Transmembrane helix</keyword>
<sequence length="305" mass="35159">MPNSLLWIGLVAVWLFVLVPMLVTKRPRIRQTTDAALATRVLHRGDDEPIAPRGPAAGHRSDPHWRPSRDRTQGHPAEDRMDTDLEDRPDLDSHDDFDSDHELAHDHRPQRATAREFVPQRRGRGGFDPHADAVASAQRYDARQRTVLALLIAAILTAALALIVSSVMWWICGAATAALVGYLFYLRRQVQLEQEIRWRRLARLQRSRLGVESRTDEELRLVPERLRRRGAVVLEIDDEDPDFDHLGYYVDESGYIDPGYEEPRYGARDYDDRSYEDRAYDDRAYDERGRDEPPRDYMVPRAAGQ</sequence>
<feature type="region of interest" description="Disordered" evidence="1">
    <location>
        <begin position="43"/>
        <end position="130"/>
    </location>
</feature>
<gene>
    <name evidence="3" type="ORF">NCTC10994_01672</name>
</gene>
<dbReference type="RefSeq" id="WP_072699729.1">
    <property type="nucleotide sequence ID" value="NZ_JAFBBL010000001.1"/>
</dbReference>
<keyword evidence="2" id="KW-0812">Transmembrane</keyword>
<dbReference type="EMBL" id="LS483468">
    <property type="protein sequence ID" value="SQI30526.1"/>
    <property type="molecule type" value="Genomic_DNA"/>
</dbReference>
<dbReference type="Proteomes" id="UP000249091">
    <property type="component" value="Chromosome 1"/>
</dbReference>
<accession>A0A2X4TSZ5</accession>
<keyword evidence="2" id="KW-0472">Membrane</keyword>
<dbReference type="KEGG" id="rcr:NCTC10994_01672"/>
<feature type="region of interest" description="Disordered" evidence="1">
    <location>
        <begin position="260"/>
        <end position="305"/>
    </location>
</feature>
<organism evidence="3 4">
    <name type="scientific">Rhodococcus coprophilus</name>
    <dbReference type="NCBI Taxonomy" id="38310"/>
    <lineage>
        <taxon>Bacteria</taxon>
        <taxon>Bacillati</taxon>
        <taxon>Actinomycetota</taxon>
        <taxon>Actinomycetes</taxon>
        <taxon>Mycobacteriales</taxon>
        <taxon>Nocardiaceae</taxon>
        <taxon>Rhodococcus</taxon>
    </lineage>
</organism>
<dbReference type="STRING" id="1219011.GCA_001895045_01727"/>
<feature type="transmembrane region" description="Helical" evidence="2">
    <location>
        <begin position="146"/>
        <end position="162"/>
    </location>
</feature>
<feature type="compositionally biased region" description="Basic and acidic residues" evidence="1">
    <location>
        <begin position="59"/>
        <end position="109"/>
    </location>
</feature>
<reference evidence="3 4" key="1">
    <citation type="submission" date="2018-06" db="EMBL/GenBank/DDBJ databases">
        <authorList>
            <consortium name="Pathogen Informatics"/>
            <person name="Doyle S."/>
        </authorList>
    </citation>
    <scope>NUCLEOTIDE SEQUENCE [LARGE SCALE GENOMIC DNA]</scope>
    <source>
        <strain evidence="3 4">NCTC10994</strain>
    </source>
</reference>
<protein>
    <submittedName>
        <fullName evidence="3">Hypothetical membrane protein</fullName>
    </submittedName>
</protein>
<evidence type="ECO:0000313" key="3">
    <source>
        <dbReference type="EMBL" id="SQI30526.1"/>
    </source>
</evidence>
<keyword evidence="4" id="KW-1185">Reference proteome</keyword>
<dbReference type="AlphaFoldDB" id="A0A2X4TSZ5"/>
<evidence type="ECO:0000256" key="1">
    <source>
        <dbReference type="SAM" id="MobiDB-lite"/>
    </source>
</evidence>
<dbReference type="InterPro" id="IPR053779">
    <property type="entry name" value="GlpR"/>
</dbReference>
<name>A0A2X4TSZ5_9NOCA</name>
<feature type="transmembrane region" description="Helical" evidence="2">
    <location>
        <begin position="168"/>
        <end position="186"/>
    </location>
</feature>
<feature type="compositionally biased region" description="Basic and acidic residues" evidence="1">
    <location>
        <begin position="261"/>
        <end position="295"/>
    </location>
</feature>
<evidence type="ECO:0000313" key="4">
    <source>
        <dbReference type="Proteomes" id="UP000249091"/>
    </source>
</evidence>
<evidence type="ECO:0000256" key="2">
    <source>
        <dbReference type="SAM" id="Phobius"/>
    </source>
</evidence>
<dbReference type="NCBIfam" id="NF045516">
    <property type="entry name" value="GlpR"/>
    <property type="match status" value="1"/>
</dbReference>
<feature type="transmembrane region" description="Helical" evidence="2">
    <location>
        <begin position="6"/>
        <end position="23"/>
    </location>
</feature>